<keyword evidence="2" id="KW-1185">Reference proteome</keyword>
<dbReference type="OrthoDB" id="9794935at2"/>
<reference evidence="1 2" key="2">
    <citation type="journal article" date="2014" name="Genome Announc.">
        <title>Complete Genome Sequence of Coprothermobacter proteolyticus DSM 5265.</title>
        <authorList>
            <person name="Alexiev A."/>
            <person name="Coil D.A."/>
            <person name="Badger J.H."/>
            <person name="Enticknap J."/>
            <person name="Ward N."/>
            <person name="Robb F.T."/>
            <person name="Eisen J.A."/>
        </authorList>
    </citation>
    <scope>NUCLEOTIDE SEQUENCE [LARGE SCALE GENOMIC DNA]</scope>
    <source>
        <strain evidence="2">ATCC 35245 / DSM 5265 / OCM 4 / BT</strain>
    </source>
</reference>
<dbReference type="PANTHER" id="PTHR34071">
    <property type="entry name" value="5-NITROIMIDAZOLE ANTIBIOTICS RESISTANCE PROTEIN, NIMA-FAMILY-RELATED PROTEIN-RELATED"/>
    <property type="match status" value="1"/>
</dbReference>
<dbReference type="Pfam" id="PF12900">
    <property type="entry name" value="Pyridox_ox_2"/>
    <property type="match status" value="1"/>
</dbReference>
<evidence type="ECO:0000313" key="2">
    <source>
        <dbReference type="Proteomes" id="UP000001732"/>
    </source>
</evidence>
<dbReference type="Proteomes" id="UP000001732">
    <property type="component" value="Chromosome"/>
</dbReference>
<sequence>MRRSDREVKDSARIDEIIRMCDCCRLGLVDGDGVYIVPLNFGFKSENGRRTLYFHGAKEGKKIEVIKAHPFVGFELDTNHAVTAGEKACDYSFLYSSVIGKGVGAVVEDIEEKRAALQLIMEHYSGKGNWSLPDEAVEGVAVIRLEVVELSCKEHA</sequence>
<evidence type="ECO:0000313" key="1">
    <source>
        <dbReference type="EMBL" id="ACI17869.1"/>
    </source>
</evidence>
<dbReference type="EMBL" id="CP001145">
    <property type="protein sequence ID" value="ACI17869.1"/>
    <property type="molecule type" value="Genomic_DNA"/>
</dbReference>
<dbReference type="KEGG" id="cpo:COPRO5265_0471"/>
<dbReference type="Gene3D" id="2.30.110.10">
    <property type="entry name" value="Electron Transport, Fmn-binding Protein, Chain A"/>
    <property type="match status" value="1"/>
</dbReference>
<dbReference type="PANTHER" id="PTHR34071:SF2">
    <property type="entry name" value="FLAVIN-NUCLEOTIDE-BINDING PROTEIN"/>
    <property type="match status" value="1"/>
</dbReference>
<dbReference type="RefSeq" id="WP_012544520.1">
    <property type="nucleotide sequence ID" value="NC_011295.1"/>
</dbReference>
<dbReference type="HOGENOM" id="CLU_067890_1_0_9"/>
<protein>
    <submittedName>
        <fullName evidence="1">5-nitroimidazole antibiotic resistance protein</fullName>
    </submittedName>
</protein>
<dbReference type="STRING" id="309798.COPRO5265_0471"/>
<name>B5Y7T3_COPPD</name>
<organism evidence="1 2">
    <name type="scientific">Coprothermobacter proteolyticus (strain ATCC 35245 / DSM 5265 / OCM 4 / BT)</name>
    <dbReference type="NCBI Taxonomy" id="309798"/>
    <lineage>
        <taxon>Bacteria</taxon>
        <taxon>Pseudomonadati</taxon>
        <taxon>Coprothermobacterota</taxon>
        <taxon>Coprothermobacteria</taxon>
        <taxon>Coprothermobacterales</taxon>
        <taxon>Coprothermobacteraceae</taxon>
        <taxon>Coprothermobacter</taxon>
    </lineage>
</organism>
<reference evidence="2" key="1">
    <citation type="submission" date="2008-08" db="EMBL/GenBank/DDBJ databases">
        <title>The complete genome sequence of Coprothermobacter proteolyticus strain ATCC 5245 / DSM 5265 / BT.</title>
        <authorList>
            <person name="Dodson R.J."/>
            <person name="Durkin A.S."/>
            <person name="Wu M."/>
            <person name="Eisen J."/>
            <person name="Sutton G."/>
        </authorList>
    </citation>
    <scope>NUCLEOTIDE SEQUENCE [LARGE SCALE GENOMIC DNA]</scope>
    <source>
        <strain evidence="2">ATCC 35245 / DSM 5265 / OCM 4 / BT</strain>
    </source>
</reference>
<dbReference type="SUPFAM" id="SSF50475">
    <property type="entry name" value="FMN-binding split barrel"/>
    <property type="match status" value="1"/>
</dbReference>
<dbReference type="AlphaFoldDB" id="B5Y7T3"/>
<dbReference type="InterPro" id="IPR012349">
    <property type="entry name" value="Split_barrel_FMN-bd"/>
</dbReference>
<accession>B5Y7T3</accession>
<dbReference type="eggNOG" id="COG3467">
    <property type="taxonomic scope" value="Bacteria"/>
</dbReference>
<gene>
    <name evidence="1" type="ordered locus">COPRO5265_0471</name>
</gene>
<proteinExistence type="predicted"/>
<dbReference type="InterPro" id="IPR024747">
    <property type="entry name" value="Pyridox_Oxase-rel"/>
</dbReference>